<dbReference type="EMBL" id="CAJVPL010000720">
    <property type="protein sequence ID" value="CAG8524288.1"/>
    <property type="molecule type" value="Genomic_DNA"/>
</dbReference>
<dbReference type="InterPro" id="IPR009071">
    <property type="entry name" value="HMG_box_dom"/>
</dbReference>
<keyword evidence="1" id="KW-0539">Nucleus</keyword>
<dbReference type="SUPFAM" id="SSF47095">
    <property type="entry name" value="HMG-box"/>
    <property type="match status" value="1"/>
</dbReference>
<feature type="compositionally biased region" description="Basic and acidic residues" evidence="2">
    <location>
        <begin position="130"/>
        <end position="146"/>
    </location>
</feature>
<evidence type="ECO:0000256" key="2">
    <source>
        <dbReference type="SAM" id="MobiDB-lite"/>
    </source>
</evidence>
<dbReference type="SMART" id="SM00398">
    <property type="entry name" value="HMG"/>
    <property type="match status" value="1"/>
</dbReference>
<dbReference type="Gene3D" id="1.10.30.10">
    <property type="entry name" value="High mobility group box domain"/>
    <property type="match status" value="1"/>
</dbReference>
<dbReference type="InterPro" id="IPR036910">
    <property type="entry name" value="HMG_box_dom_sf"/>
</dbReference>
<dbReference type="OrthoDB" id="2373776at2759"/>
<dbReference type="Proteomes" id="UP000789831">
    <property type="component" value="Unassembled WGS sequence"/>
</dbReference>
<evidence type="ECO:0000313" key="5">
    <source>
        <dbReference type="Proteomes" id="UP000789831"/>
    </source>
</evidence>
<feature type="domain" description="HMG box" evidence="3">
    <location>
        <begin position="32"/>
        <end position="100"/>
    </location>
</feature>
<evidence type="ECO:0000256" key="1">
    <source>
        <dbReference type="PROSITE-ProRule" id="PRU00267"/>
    </source>
</evidence>
<name>A0A9N9ACL2_9GLOM</name>
<reference evidence="4" key="1">
    <citation type="submission" date="2021-06" db="EMBL/GenBank/DDBJ databases">
        <authorList>
            <person name="Kallberg Y."/>
            <person name="Tangrot J."/>
            <person name="Rosling A."/>
        </authorList>
    </citation>
    <scope>NUCLEOTIDE SEQUENCE</scope>
    <source>
        <strain evidence="4">MT106</strain>
    </source>
</reference>
<feature type="region of interest" description="Disordered" evidence="2">
    <location>
        <begin position="117"/>
        <end position="150"/>
    </location>
</feature>
<keyword evidence="1" id="KW-0238">DNA-binding</keyword>
<sequence>MSETIGISEIKFTRPIREALGPRLEIYKKKIAKRPPNAFILFRIAYTRELNSQKRYLKANEISRLSSEHWKTLSDENRHEFEQISKELRNALSNNLSKKPTRIKPGYKWKSMTPNLLAEKPPKKFSNSSKPKDSNDKKTNNSKDITKQNFTLSNGKSKATYITDNVSIIEKVYKIDNPTNNIIKNLSTNLDISDITAEIIPEHFSYREFSYQQNLSASTPPPPFNNRQLLPYQFENSMYLNQSHINVNDDDMYYDEDQMSHEEHIILRMEYDHLVSLGYDIDIDIDII</sequence>
<protein>
    <submittedName>
        <fullName evidence="4">1172_t:CDS:1</fullName>
    </submittedName>
</protein>
<feature type="DNA-binding region" description="HMG box" evidence="1">
    <location>
        <begin position="32"/>
        <end position="100"/>
    </location>
</feature>
<organism evidence="4 5">
    <name type="scientific">Ambispora gerdemannii</name>
    <dbReference type="NCBI Taxonomy" id="144530"/>
    <lineage>
        <taxon>Eukaryota</taxon>
        <taxon>Fungi</taxon>
        <taxon>Fungi incertae sedis</taxon>
        <taxon>Mucoromycota</taxon>
        <taxon>Glomeromycotina</taxon>
        <taxon>Glomeromycetes</taxon>
        <taxon>Archaeosporales</taxon>
        <taxon>Ambisporaceae</taxon>
        <taxon>Ambispora</taxon>
    </lineage>
</organism>
<dbReference type="GO" id="GO:0005634">
    <property type="term" value="C:nucleus"/>
    <property type="evidence" value="ECO:0007669"/>
    <property type="project" value="UniProtKB-UniRule"/>
</dbReference>
<proteinExistence type="predicted"/>
<evidence type="ECO:0000259" key="3">
    <source>
        <dbReference type="PROSITE" id="PS50118"/>
    </source>
</evidence>
<dbReference type="Pfam" id="PF00505">
    <property type="entry name" value="HMG_box"/>
    <property type="match status" value="1"/>
</dbReference>
<dbReference type="PROSITE" id="PS50118">
    <property type="entry name" value="HMG_BOX_2"/>
    <property type="match status" value="1"/>
</dbReference>
<dbReference type="GO" id="GO:0003677">
    <property type="term" value="F:DNA binding"/>
    <property type="evidence" value="ECO:0007669"/>
    <property type="project" value="UniProtKB-UniRule"/>
</dbReference>
<keyword evidence="5" id="KW-1185">Reference proteome</keyword>
<gene>
    <name evidence="4" type="ORF">AGERDE_LOCUS5397</name>
</gene>
<comment type="caution">
    <text evidence="4">The sequence shown here is derived from an EMBL/GenBank/DDBJ whole genome shotgun (WGS) entry which is preliminary data.</text>
</comment>
<accession>A0A9N9ACL2</accession>
<dbReference type="AlphaFoldDB" id="A0A9N9ACL2"/>
<evidence type="ECO:0000313" key="4">
    <source>
        <dbReference type="EMBL" id="CAG8524288.1"/>
    </source>
</evidence>